<dbReference type="NCBIfam" id="NF008877">
    <property type="entry name" value="PRK11913.1-2"/>
    <property type="match status" value="1"/>
</dbReference>
<sequence>MIESVEREAKELHGLAAGSAPERADWTIDQGWDNYSPAEHAVWKVLFERQSKLLPGRACDEFVQGMKNLPIGPEQIPDFRRLSEVLMQRTGWQVVAVPGLVPDEVFFEHLANRRFPAGQFIRKPHELDYLEEPDVFHDVFGHVPMLMNPVIADYIQAYGRGGLRAQKLGVLDKLARVYWYTVEFGLVQQADGVRIYGAGIASSLTESIFSLEDPSPNRIAFDLERVMRTRYRIDDFQESYFVIDGLDQLLELAHIDFGPFYDRIDGQVEHEPGTVLPTDRVISRGTGQYHRERRNTAKASI</sequence>
<dbReference type="PROSITE" id="PS00367">
    <property type="entry name" value="BH4_AAA_HYDROXYL_1"/>
    <property type="match status" value="1"/>
</dbReference>
<dbReference type="PROSITE" id="PS51410">
    <property type="entry name" value="BH4_AAA_HYDROXYL_2"/>
    <property type="match status" value="1"/>
</dbReference>
<comment type="cofactor">
    <cofactor evidence="2">
        <name>Fe(2+)</name>
        <dbReference type="ChEBI" id="CHEBI:29033"/>
    </cofactor>
</comment>
<dbReference type="InterPro" id="IPR001273">
    <property type="entry name" value="ArAA_hydroxylase"/>
</dbReference>
<keyword evidence="9" id="KW-0408">Iron</keyword>
<dbReference type="PRINTS" id="PR00372">
    <property type="entry name" value="FYWHYDRXLASE"/>
</dbReference>
<reference evidence="14" key="1">
    <citation type="submission" date="2023-06" db="EMBL/GenBank/DDBJ databases">
        <authorList>
            <person name="Jiang Y."/>
            <person name="Liu Q."/>
        </authorList>
    </citation>
    <scope>NUCLEOTIDE SEQUENCE</scope>
    <source>
        <strain evidence="14">CGMCC 1.12089</strain>
    </source>
</reference>
<dbReference type="InterPro" id="IPR019774">
    <property type="entry name" value="Aromatic-AA_hydroxylase_C"/>
</dbReference>
<evidence type="ECO:0000256" key="6">
    <source>
        <dbReference type="ARBA" id="ARBA00020276"/>
    </source>
</evidence>
<keyword evidence="7" id="KW-0479">Metal-binding</keyword>
<dbReference type="InterPro" id="IPR036329">
    <property type="entry name" value="Aro-AA_hydroxylase_C_sf"/>
</dbReference>
<evidence type="ECO:0000256" key="11">
    <source>
        <dbReference type="ARBA" id="ARBA00023232"/>
    </source>
</evidence>
<keyword evidence="10" id="KW-0503">Monooxygenase</keyword>
<dbReference type="Pfam" id="PF00351">
    <property type="entry name" value="Biopterin_H"/>
    <property type="match status" value="1"/>
</dbReference>
<evidence type="ECO:0000256" key="10">
    <source>
        <dbReference type="ARBA" id="ARBA00023033"/>
    </source>
</evidence>
<proteinExistence type="inferred from homology"/>
<evidence type="ECO:0000256" key="12">
    <source>
        <dbReference type="ARBA" id="ARBA00029922"/>
    </source>
</evidence>
<keyword evidence="8 14" id="KW-0560">Oxidoreductase</keyword>
<dbReference type="EC" id="1.14.16.1" evidence="5"/>
<dbReference type="InterPro" id="IPR005960">
    <property type="entry name" value="Phe-4-hydroxylase_mono"/>
</dbReference>
<evidence type="ECO:0000256" key="4">
    <source>
        <dbReference type="ARBA" id="ARBA00009712"/>
    </source>
</evidence>
<dbReference type="Proteomes" id="UP001174908">
    <property type="component" value="Unassembled WGS sequence"/>
</dbReference>
<dbReference type="NCBIfam" id="TIGR01267">
    <property type="entry name" value="Phe4hydrox_mono"/>
    <property type="match status" value="1"/>
</dbReference>
<dbReference type="PANTHER" id="PTHR11473:SF24">
    <property type="entry name" value="PHENYLALANINE-4-HYDROXYLASE"/>
    <property type="match status" value="1"/>
</dbReference>
<gene>
    <name evidence="14" type="primary">phhA</name>
    <name evidence="14" type="ORF">QTH91_02800</name>
</gene>
<keyword evidence="15" id="KW-1185">Reference proteome</keyword>
<accession>A0ABT7N625</accession>
<evidence type="ECO:0000256" key="5">
    <source>
        <dbReference type="ARBA" id="ARBA00011995"/>
    </source>
</evidence>
<evidence type="ECO:0000256" key="8">
    <source>
        <dbReference type="ARBA" id="ARBA00023002"/>
    </source>
</evidence>
<keyword evidence="11" id="KW-0585">Phenylalanine catabolism</keyword>
<name>A0ABT7N625_9BURK</name>
<protein>
    <recommendedName>
        <fullName evidence="6">Phenylalanine-4-hydroxylase</fullName>
        <ecNumber evidence="5">1.14.16.1</ecNumber>
    </recommendedName>
    <alternativeName>
        <fullName evidence="12">Phe-4-monooxygenase</fullName>
    </alternativeName>
</protein>
<dbReference type="PANTHER" id="PTHR11473">
    <property type="entry name" value="AROMATIC AMINO ACID HYDROXYLASE"/>
    <property type="match status" value="1"/>
</dbReference>
<comment type="similarity">
    <text evidence="4">Belongs to the biopterin-dependent aromatic amino acid hydroxylase family.</text>
</comment>
<dbReference type="CDD" id="cd03348">
    <property type="entry name" value="pro_PheOH"/>
    <property type="match status" value="1"/>
</dbReference>
<evidence type="ECO:0000256" key="7">
    <source>
        <dbReference type="ARBA" id="ARBA00022723"/>
    </source>
</evidence>
<dbReference type="Gene3D" id="1.10.800.10">
    <property type="entry name" value="Aromatic amino acid hydroxylase"/>
    <property type="match status" value="1"/>
</dbReference>
<evidence type="ECO:0000259" key="13">
    <source>
        <dbReference type="PROSITE" id="PS51410"/>
    </source>
</evidence>
<evidence type="ECO:0000256" key="9">
    <source>
        <dbReference type="ARBA" id="ARBA00023004"/>
    </source>
</evidence>
<comment type="catalytic activity">
    <reaction evidence="1">
        <text>(6R)-L-erythro-5,6,7,8-tetrahydrobiopterin + L-phenylalanine + O2 = (4aS,6R)-4a-hydroxy-L-erythro-5,6,7,8-tetrahydrobiopterin + L-tyrosine</text>
        <dbReference type="Rhea" id="RHEA:20273"/>
        <dbReference type="ChEBI" id="CHEBI:15379"/>
        <dbReference type="ChEBI" id="CHEBI:15642"/>
        <dbReference type="ChEBI" id="CHEBI:58095"/>
        <dbReference type="ChEBI" id="CHEBI:58315"/>
        <dbReference type="ChEBI" id="CHEBI:59560"/>
        <dbReference type="EC" id="1.14.16.1"/>
    </reaction>
</comment>
<organism evidence="14 15">
    <name type="scientific">Variovorax dokdonensis</name>
    <dbReference type="NCBI Taxonomy" id="344883"/>
    <lineage>
        <taxon>Bacteria</taxon>
        <taxon>Pseudomonadati</taxon>
        <taxon>Pseudomonadota</taxon>
        <taxon>Betaproteobacteria</taxon>
        <taxon>Burkholderiales</taxon>
        <taxon>Comamonadaceae</taxon>
        <taxon>Variovorax</taxon>
    </lineage>
</organism>
<evidence type="ECO:0000313" key="15">
    <source>
        <dbReference type="Proteomes" id="UP001174908"/>
    </source>
</evidence>
<evidence type="ECO:0000256" key="3">
    <source>
        <dbReference type="ARBA" id="ARBA00005088"/>
    </source>
</evidence>
<evidence type="ECO:0000256" key="1">
    <source>
        <dbReference type="ARBA" id="ARBA00001060"/>
    </source>
</evidence>
<comment type="caution">
    <text evidence="14">The sequence shown here is derived from an EMBL/GenBank/DDBJ whole genome shotgun (WGS) entry which is preliminary data.</text>
</comment>
<evidence type="ECO:0000313" key="14">
    <source>
        <dbReference type="EMBL" id="MDM0043399.1"/>
    </source>
</evidence>
<dbReference type="InterPro" id="IPR018301">
    <property type="entry name" value="ArAA_hydroxylase_Fe/CU_BS"/>
</dbReference>
<dbReference type="RefSeq" id="WP_286658511.1">
    <property type="nucleotide sequence ID" value="NZ_JASZYV010000001.1"/>
</dbReference>
<dbReference type="GO" id="GO:0004505">
    <property type="term" value="F:phenylalanine 4-monooxygenase activity"/>
    <property type="evidence" value="ECO:0007669"/>
    <property type="project" value="UniProtKB-EC"/>
</dbReference>
<comment type="pathway">
    <text evidence="3">Amino-acid degradation; L-phenylalanine degradation; acetoacetate and fumarate from L-phenylalanine: step 1/6.</text>
</comment>
<dbReference type="SUPFAM" id="SSF56534">
    <property type="entry name" value="Aromatic aminoacid monoxygenases, catalytic and oligomerization domains"/>
    <property type="match status" value="1"/>
</dbReference>
<evidence type="ECO:0000256" key="2">
    <source>
        <dbReference type="ARBA" id="ARBA00001954"/>
    </source>
</evidence>
<dbReference type="EMBL" id="JASZYV010000001">
    <property type="protein sequence ID" value="MDM0043399.1"/>
    <property type="molecule type" value="Genomic_DNA"/>
</dbReference>
<dbReference type="InterPro" id="IPR036951">
    <property type="entry name" value="ArAA_hydroxylase_sf"/>
</dbReference>
<feature type="domain" description="Biopterin-dependent aromatic amino acid hydroxylase family profile" evidence="13">
    <location>
        <begin position="1"/>
        <end position="301"/>
    </location>
</feature>